<dbReference type="Proteomes" id="UP001226084">
    <property type="component" value="Unassembled WGS sequence"/>
</dbReference>
<comment type="caution">
    <text evidence="2">The sequence shown here is derived from an EMBL/GenBank/DDBJ whole genome shotgun (WGS) entry which is preliminary data.</text>
</comment>
<gene>
    <name evidence="2" type="ORF">QE424_001496</name>
</gene>
<keyword evidence="1" id="KW-0732">Signal</keyword>
<feature type="signal peptide" evidence="1">
    <location>
        <begin position="1"/>
        <end position="36"/>
    </location>
</feature>
<evidence type="ECO:0000313" key="2">
    <source>
        <dbReference type="EMBL" id="MDQ1108337.1"/>
    </source>
</evidence>
<feature type="chain" id="PRO_5043044933" description="Type IV secretion system protein VirB5" evidence="1">
    <location>
        <begin position="37"/>
        <end position="273"/>
    </location>
</feature>
<organism evidence="2 3">
    <name type="scientific">Stenotrophomonas rhizophila</name>
    <dbReference type="NCBI Taxonomy" id="216778"/>
    <lineage>
        <taxon>Bacteria</taxon>
        <taxon>Pseudomonadati</taxon>
        <taxon>Pseudomonadota</taxon>
        <taxon>Gammaproteobacteria</taxon>
        <taxon>Lysobacterales</taxon>
        <taxon>Lysobacteraceae</taxon>
        <taxon>Stenotrophomonas</taxon>
    </lineage>
</organism>
<accession>A0AAP5AI10</accession>
<protein>
    <recommendedName>
        <fullName evidence="4">Type IV secretion system protein VirB5</fullName>
    </recommendedName>
</protein>
<dbReference type="AlphaFoldDB" id="A0AAP5AI10"/>
<evidence type="ECO:0008006" key="4">
    <source>
        <dbReference type="Google" id="ProtNLM"/>
    </source>
</evidence>
<name>A0AAP5AI10_9GAMM</name>
<sequence length="273" mass="30489">MDIAMNKNTTRRRHFSFRLAALSLVTVLMCNAPAPAYTMPVVEVGPSVYQQIMNQINTYKAEITAYASKVQDAAEYVEQRTRWIRTLEQYAQALVQVQAVLNNFGMPQGIALTPVADNYLVAQSCGGTTDLSVTGLFKTFVFNPKADFKQQQTQICVNIRMMQNRKYNEAVKFMTESVPLMQSSLTRIFNMRIFSNSQGNVQGTDSEALRMANDLAVQAQIWQSRMHSYDAYIEVMEANQKVVAENALKGDTTNQIIGTLVKTAALKGALSVK</sequence>
<proteinExistence type="predicted"/>
<dbReference type="EMBL" id="JAUTAS010000001">
    <property type="protein sequence ID" value="MDQ1108337.1"/>
    <property type="molecule type" value="Genomic_DNA"/>
</dbReference>
<reference evidence="2" key="1">
    <citation type="submission" date="2023-07" db="EMBL/GenBank/DDBJ databases">
        <title>Functional and genomic diversity of the sorghum phyllosphere microbiome.</title>
        <authorList>
            <person name="Shade A."/>
        </authorList>
    </citation>
    <scope>NUCLEOTIDE SEQUENCE</scope>
    <source>
        <strain evidence="2">SORGH_AS_0457</strain>
    </source>
</reference>
<evidence type="ECO:0000313" key="3">
    <source>
        <dbReference type="Proteomes" id="UP001226084"/>
    </source>
</evidence>
<evidence type="ECO:0000256" key="1">
    <source>
        <dbReference type="SAM" id="SignalP"/>
    </source>
</evidence>